<reference evidence="1" key="1">
    <citation type="submission" date="2021-01" db="EMBL/GenBank/DDBJ databases">
        <authorList>
            <consortium name="Genoscope - CEA"/>
            <person name="William W."/>
        </authorList>
    </citation>
    <scope>NUCLEOTIDE SEQUENCE</scope>
</reference>
<name>A0A8S1R890_9CILI</name>
<proteinExistence type="predicted"/>
<comment type="caution">
    <text evidence="1">The sequence shown here is derived from an EMBL/GenBank/DDBJ whole genome shotgun (WGS) entry which is preliminary data.</text>
</comment>
<gene>
    <name evidence="1" type="ORF">PSON_ATCC_30995.1.T1480125</name>
</gene>
<organism evidence="1 2">
    <name type="scientific">Paramecium sonneborni</name>
    <dbReference type="NCBI Taxonomy" id="65129"/>
    <lineage>
        <taxon>Eukaryota</taxon>
        <taxon>Sar</taxon>
        <taxon>Alveolata</taxon>
        <taxon>Ciliophora</taxon>
        <taxon>Intramacronucleata</taxon>
        <taxon>Oligohymenophorea</taxon>
        <taxon>Peniculida</taxon>
        <taxon>Parameciidae</taxon>
        <taxon>Paramecium</taxon>
    </lineage>
</organism>
<keyword evidence="2" id="KW-1185">Reference proteome</keyword>
<evidence type="ECO:0000313" key="2">
    <source>
        <dbReference type="Proteomes" id="UP000692954"/>
    </source>
</evidence>
<evidence type="ECO:0000313" key="1">
    <source>
        <dbReference type="EMBL" id="CAD8124028.1"/>
    </source>
</evidence>
<accession>A0A8S1R890</accession>
<dbReference type="EMBL" id="CAJJDN010000148">
    <property type="protein sequence ID" value="CAD8124028.1"/>
    <property type="molecule type" value="Genomic_DNA"/>
</dbReference>
<sequence>MATKQNTIQSHLNHIYSVQDRIYFGAAQSYHSNDKLLQLPIGKLNSCLSLISVHQEVPKSPSTTHRGIFLTKEMRNLQSVYDNYTRTASVQSSRPFLSSKSQKLSFIFTSRIKMNKQEKYFIENMQKCNEGLQTYIENMHSQLSQKTDDVEKIIKFYDQIQYPTPKSRAFESKTFSQRISHPLQLILEKEQLKNKFQPRNHFSDEQNWLESIPLLTEMNIPEIQTKQSQIELNLLQLLTAITQKKNKSKLTKGISYEFYRQEIENIQEQFVYMAKGIFKIIDSRCSGFLDWQNFYF</sequence>
<protein>
    <submittedName>
        <fullName evidence="1">Uncharacterized protein</fullName>
    </submittedName>
</protein>
<dbReference type="Proteomes" id="UP000692954">
    <property type="component" value="Unassembled WGS sequence"/>
</dbReference>
<dbReference type="AlphaFoldDB" id="A0A8S1R890"/>